<dbReference type="FunFam" id="3.50.50.60:FF:000012">
    <property type="entry name" value="Thioredoxin reductase 1, cytoplasmic"/>
    <property type="match status" value="1"/>
</dbReference>
<keyword evidence="9" id="KW-1015">Disulfide bond</keyword>
<dbReference type="EMBL" id="MRZV01001670">
    <property type="protein sequence ID" value="PIK36474.1"/>
    <property type="molecule type" value="Genomic_DNA"/>
</dbReference>
<dbReference type="InterPro" id="IPR023753">
    <property type="entry name" value="FAD/NAD-binding_dom"/>
</dbReference>
<keyword evidence="4" id="KW-0285">Flavoprotein</keyword>
<sequence length="294" mass="32767">QHNWDTLKNAVQDHIGSLNWNYRVQLRDKSVTYINGYAEFTDRHTIKTVNKRNKVQTFKAEKILLATGMRPRYPDIPGVKEFAITSDDLFSLRYCPGKTLTIGASYVSLECAGFLTGMGLDVTVMVRSILLRGFDQQMADMIGTYMEKHGTHFLRKCVPTRCDYINVPTTVFTPLEYGAIGYSEEDATDTFGEDNIEVYHAYFQPLEYTVAHRDEAGCYGKIICNKADGDRVVGFHILGPNAGEITQGYAVAMKCGATKEHFDTTIGIHPTCSEVFTTMDVTKASGLDVTTTGC</sequence>
<dbReference type="GO" id="GO:0005739">
    <property type="term" value="C:mitochondrion"/>
    <property type="evidence" value="ECO:0007669"/>
    <property type="project" value="TreeGrafter"/>
</dbReference>
<dbReference type="Pfam" id="PF02852">
    <property type="entry name" value="Pyr_redox_dim"/>
    <property type="match status" value="1"/>
</dbReference>
<gene>
    <name evidence="13" type="ORF">BSL78_26699</name>
</gene>
<feature type="domain" description="FAD/NAD(P)-binding" evidence="12">
    <location>
        <begin position="8"/>
        <end position="161"/>
    </location>
</feature>
<keyword evidence="14" id="KW-1185">Reference proteome</keyword>
<dbReference type="InterPro" id="IPR046952">
    <property type="entry name" value="GSHR/TRXR-like"/>
</dbReference>
<keyword evidence="6" id="KW-0521">NADP</keyword>
<dbReference type="GO" id="GO:0034599">
    <property type="term" value="P:cellular response to oxidative stress"/>
    <property type="evidence" value="ECO:0007669"/>
    <property type="project" value="TreeGrafter"/>
</dbReference>
<evidence type="ECO:0000256" key="1">
    <source>
        <dbReference type="ARBA" id="ARBA00001974"/>
    </source>
</evidence>
<evidence type="ECO:0000256" key="5">
    <source>
        <dbReference type="ARBA" id="ARBA00022827"/>
    </source>
</evidence>
<evidence type="ECO:0000259" key="12">
    <source>
        <dbReference type="Pfam" id="PF07992"/>
    </source>
</evidence>
<dbReference type="GO" id="GO:0050660">
    <property type="term" value="F:flavin adenine dinucleotide binding"/>
    <property type="evidence" value="ECO:0007669"/>
    <property type="project" value="InterPro"/>
</dbReference>
<dbReference type="InterPro" id="IPR036188">
    <property type="entry name" value="FAD/NAD-bd_sf"/>
</dbReference>
<keyword evidence="7" id="KW-0712">Selenocysteine</keyword>
<dbReference type="InterPro" id="IPR004099">
    <property type="entry name" value="Pyr_nucl-diS_OxRdtase_dimer"/>
</dbReference>
<dbReference type="GO" id="GO:0006749">
    <property type="term" value="P:glutathione metabolic process"/>
    <property type="evidence" value="ECO:0007669"/>
    <property type="project" value="TreeGrafter"/>
</dbReference>
<dbReference type="PANTHER" id="PTHR42737">
    <property type="entry name" value="GLUTATHIONE REDUCTASE"/>
    <property type="match status" value="1"/>
</dbReference>
<evidence type="ECO:0000313" key="14">
    <source>
        <dbReference type="Proteomes" id="UP000230750"/>
    </source>
</evidence>
<keyword evidence="8" id="KW-0560">Oxidoreductase</keyword>
<accession>A0A2G8JL42</accession>
<comment type="cofactor">
    <cofactor evidence="1">
        <name>FAD</name>
        <dbReference type="ChEBI" id="CHEBI:57692"/>
    </cofactor>
</comment>
<protein>
    <recommendedName>
        <fullName evidence="3">thioredoxin-disulfide reductase (NADPH)</fullName>
        <ecNumber evidence="3">1.8.1.9</ecNumber>
    </recommendedName>
</protein>
<dbReference type="GO" id="GO:0045454">
    <property type="term" value="P:cell redox homeostasis"/>
    <property type="evidence" value="ECO:0007669"/>
    <property type="project" value="InterPro"/>
</dbReference>
<dbReference type="GO" id="GO:0004362">
    <property type="term" value="F:glutathione-disulfide reductase (NADPH) activity"/>
    <property type="evidence" value="ECO:0007669"/>
    <property type="project" value="TreeGrafter"/>
</dbReference>
<dbReference type="STRING" id="307972.A0A2G8JL42"/>
<evidence type="ECO:0000256" key="2">
    <source>
        <dbReference type="ARBA" id="ARBA00007532"/>
    </source>
</evidence>
<evidence type="ECO:0000256" key="7">
    <source>
        <dbReference type="ARBA" id="ARBA00022933"/>
    </source>
</evidence>
<dbReference type="GO" id="GO:0005829">
    <property type="term" value="C:cytosol"/>
    <property type="evidence" value="ECO:0007669"/>
    <property type="project" value="TreeGrafter"/>
</dbReference>
<dbReference type="Pfam" id="PF07992">
    <property type="entry name" value="Pyr_redox_2"/>
    <property type="match status" value="1"/>
</dbReference>
<evidence type="ECO:0000256" key="3">
    <source>
        <dbReference type="ARBA" id="ARBA00012610"/>
    </source>
</evidence>
<keyword evidence="10" id="KW-0676">Redox-active center</keyword>
<dbReference type="Gene3D" id="3.50.50.60">
    <property type="entry name" value="FAD/NAD(P)-binding domain"/>
    <property type="match status" value="1"/>
</dbReference>
<feature type="non-terminal residue" evidence="13">
    <location>
        <position position="1"/>
    </location>
</feature>
<dbReference type="EC" id="1.8.1.9" evidence="3"/>
<evidence type="ECO:0000256" key="10">
    <source>
        <dbReference type="ARBA" id="ARBA00023284"/>
    </source>
</evidence>
<proteinExistence type="inferred from homology"/>
<organism evidence="13 14">
    <name type="scientific">Stichopus japonicus</name>
    <name type="common">Sea cucumber</name>
    <dbReference type="NCBI Taxonomy" id="307972"/>
    <lineage>
        <taxon>Eukaryota</taxon>
        <taxon>Metazoa</taxon>
        <taxon>Echinodermata</taxon>
        <taxon>Eleutherozoa</taxon>
        <taxon>Echinozoa</taxon>
        <taxon>Holothuroidea</taxon>
        <taxon>Aspidochirotacea</taxon>
        <taxon>Aspidochirotida</taxon>
        <taxon>Stichopodidae</taxon>
        <taxon>Apostichopus</taxon>
    </lineage>
</organism>
<reference evidence="13 14" key="1">
    <citation type="journal article" date="2017" name="PLoS Biol.">
        <title>The sea cucumber genome provides insights into morphological evolution and visceral regeneration.</title>
        <authorList>
            <person name="Zhang X."/>
            <person name="Sun L."/>
            <person name="Yuan J."/>
            <person name="Sun Y."/>
            <person name="Gao Y."/>
            <person name="Zhang L."/>
            <person name="Li S."/>
            <person name="Dai H."/>
            <person name="Hamel J.F."/>
            <person name="Liu C."/>
            <person name="Yu Y."/>
            <person name="Liu S."/>
            <person name="Lin W."/>
            <person name="Guo K."/>
            <person name="Jin S."/>
            <person name="Xu P."/>
            <person name="Storey K.B."/>
            <person name="Huan P."/>
            <person name="Zhang T."/>
            <person name="Zhou Y."/>
            <person name="Zhang J."/>
            <person name="Lin C."/>
            <person name="Li X."/>
            <person name="Xing L."/>
            <person name="Huo D."/>
            <person name="Sun M."/>
            <person name="Wang L."/>
            <person name="Mercier A."/>
            <person name="Li F."/>
            <person name="Yang H."/>
            <person name="Xiang J."/>
        </authorList>
    </citation>
    <scope>NUCLEOTIDE SEQUENCE [LARGE SCALE GENOMIC DNA]</scope>
    <source>
        <strain evidence="13">Shaxun</strain>
        <tissue evidence="13">Muscle</tissue>
    </source>
</reference>
<comment type="caution">
    <text evidence="13">The sequence shown here is derived from an EMBL/GenBank/DDBJ whole genome shotgun (WGS) entry which is preliminary data.</text>
</comment>
<feature type="domain" description="Pyridine nucleotide-disulphide oxidoreductase dimerisation" evidence="11">
    <location>
        <begin position="167"/>
        <end position="279"/>
    </location>
</feature>
<dbReference type="SUPFAM" id="SSF51905">
    <property type="entry name" value="FAD/NAD(P)-binding domain"/>
    <property type="match status" value="1"/>
</dbReference>
<name>A0A2G8JL42_STIJA</name>
<dbReference type="SUPFAM" id="SSF55424">
    <property type="entry name" value="FAD/NAD-linked reductases, dimerisation (C-terminal) domain"/>
    <property type="match status" value="1"/>
</dbReference>
<dbReference type="PANTHER" id="PTHR42737:SF8">
    <property type="entry name" value="THIOREDOXIN-DISULFIDE REDUCTASE"/>
    <property type="match status" value="1"/>
</dbReference>
<dbReference type="GO" id="GO:0004791">
    <property type="term" value="F:thioredoxin-disulfide reductase (NADPH) activity"/>
    <property type="evidence" value="ECO:0007669"/>
    <property type="project" value="UniProtKB-EC"/>
</dbReference>
<keyword evidence="5" id="KW-0274">FAD</keyword>
<evidence type="ECO:0000256" key="4">
    <source>
        <dbReference type="ARBA" id="ARBA00022630"/>
    </source>
</evidence>
<evidence type="ECO:0000259" key="11">
    <source>
        <dbReference type="Pfam" id="PF02852"/>
    </source>
</evidence>
<evidence type="ECO:0000313" key="13">
    <source>
        <dbReference type="EMBL" id="PIK36474.1"/>
    </source>
</evidence>
<dbReference type="AlphaFoldDB" id="A0A2G8JL42"/>
<evidence type="ECO:0000256" key="8">
    <source>
        <dbReference type="ARBA" id="ARBA00023002"/>
    </source>
</evidence>
<dbReference type="Proteomes" id="UP000230750">
    <property type="component" value="Unassembled WGS sequence"/>
</dbReference>
<evidence type="ECO:0000256" key="9">
    <source>
        <dbReference type="ARBA" id="ARBA00023157"/>
    </source>
</evidence>
<dbReference type="FunFam" id="3.30.390.30:FF:000004">
    <property type="entry name" value="Thioredoxin reductase 1, cytoplasmic"/>
    <property type="match status" value="1"/>
</dbReference>
<evidence type="ECO:0000256" key="6">
    <source>
        <dbReference type="ARBA" id="ARBA00022857"/>
    </source>
</evidence>
<comment type="similarity">
    <text evidence="2">Belongs to the class-I pyridine nucleotide-disulfide oxidoreductase family.</text>
</comment>
<dbReference type="InterPro" id="IPR016156">
    <property type="entry name" value="FAD/NAD-linked_Rdtase_dimer_sf"/>
</dbReference>
<dbReference type="Gene3D" id="3.30.390.30">
    <property type="match status" value="1"/>
</dbReference>
<dbReference type="OrthoDB" id="5956163at2759"/>
<dbReference type="PRINTS" id="PR00411">
    <property type="entry name" value="PNDRDTASEI"/>
</dbReference>